<keyword evidence="1" id="KW-0812">Transmembrane</keyword>
<keyword evidence="1" id="KW-0472">Membrane</keyword>
<sequence>MLRFDVWQKSSLSNITLVFIPYDEQLLSCMMITHELVDLASLTEKVLIAFFGISIINDSFPYLCFSLYIS</sequence>
<keyword evidence="1" id="KW-1133">Transmembrane helix</keyword>
<dbReference type="EMBL" id="FOHT01000015">
    <property type="protein sequence ID" value="SET52201.1"/>
    <property type="molecule type" value="Genomic_DNA"/>
</dbReference>
<feature type="transmembrane region" description="Helical" evidence="1">
    <location>
        <begin position="46"/>
        <end position="69"/>
    </location>
</feature>
<dbReference type="AlphaFoldDB" id="A0A1I0F2T1"/>
<evidence type="ECO:0000313" key="2">
    <source>
        <dbReference type="EMBL" id="SET52201.1"/>
    </source>
</evidence>
<accession>A0A1I0F2T1</accession>
<protein>
    <submittedName>
        <fullName evidence="2">Uncharacterized protein</fullName>
    </submittedName>
</protein>
<evidence type="ECO:0000256" key="1">
    <source>
        <dbReference type="SAM" id="Phobius"/>
    </source>
</evidence>
<name>A0A1I0F2T1_9BACT</name>
<organism evidence="2 3">
    <name type="scientific">Draconibacterium orientale</name>
    <dbReference type="NCBI Taxonomy" id="1168034"/>
    <lineage>
        <taxon>Bacteria</taxon>
        <taxon>Pseudomonadati</taxon>
        <taxon>Bacteroidota</taxon>
        <taxon>Bacteroidia</taxon>
        <taxon>Marinilabiliales</taxon>
        <taxon>Prolixibacteraceae</taxon>
        <taxon>Draconibacterium</taxon>
    </lineage>
</organism>
<gene>
    <name evidence="2" type="ORF">SAMN05444285_11551</name>
</gene>
<dbReference type="Proteomes" id="UP000181981">
    <property type="component" value="Unassembled WGS sequence"/>
</dbReference>
<evidence type="ECO:0000313" key="3">
    <source>
        <dbReference type="Proteomes" id="UP000181981"/>
    </source>
</evidence>
<proteinExistence type="predicted"/>
<reference evidence="2 3" key="1">
    <citation type="submission" date="2016-10" db="EMBL/GenBank/DDBJ databases">
        <authorList>
            <person name="de Groot N.N."/>
        </authorList>
    </citation>
    <scope>NUCLEOTIDE SEQUENCE [LARGE SCALE GENOMIC DNA]</scope>
    <source>
        <strain evidence="2 3">DSM 25947</strain>
    </source>
</reference>